<reference evidence="1" key="1">
    <citation type="submission" date="2020-09" db="EMBL/GenBank/DDBJ databases">
        <title>Genome seq and assembly of Devosia sp.</title>
        <authorList>
            <person name="Chhetri G."/>
        </authorList>
    </citation>
    <scope>NUCLEOTIDE SEQUENCE</scope>
    <source>
        <strain evidence="1">PTR5</strain>
    </source>
</reference>
<organism evidence="1 2">
    <name type="scientific">Devosia oryzisoli</name>
    <dbReference type="NCBI Taxonomy" id="2774138"/>
    <lineage>
        <taxon>Bacteria</taxon>
        <taxon>Pseudomonadati</taxon>
        <taxon>Pseudomonadota</taxon>
        <taxon>Alphaproteobacteria</taxon>
        <taxon>Hyphomicrobiales</taxon>
        <taxon>Devosiaceae</taxon>
        <taxon>Devosia</taxon>
    </lineage>
</organism>
<comment type="caution">
    <text evidence="1">The sequence shown here is derived from an EMBL/GenBank/DDBJ whole genome shotgun (WGS) entry which is preliminary data.</text>
</comment>
<evidence type="ECO:0000313" key="1">
    <source>
        <dbReference type="EMBL" id="MBD8065636.1"/>
    </source>
</evidence>
<dbReference type="RefSeq" id="WP_191774706.1">
    <property type="nucleotide sequence ID" value="NZ_JACYFU010000002.1"/>
</dbReference>
<proteinExistence type="predicted"/>
<dbReference type="EMBL" id="JACYFU010000002">
    <property type="protein sequence ID" value="MBD8065636.1"/>
    <property type="molecule type" value="Genomic_DNA"/>
</dbReference>
<sequence length="87" mass="9334">MKPKADPSMIISQPRIAVVHQDQIQISLLPDGVLLLTQKDSGGDGEGTVYVNGPSNLDELIRCLSAVRKDMAEGVAGYWVDVPEAQS</sequence>
<evidence type="ECO:0000313" key="2">
    <source>
        <dbReference type="Proteomes" id="UP000654108"/>
    </source>
</evidence>
<protein>
    <submittedName>
        <fullName evidence="1">Uncharacterized protein</fullName>
    </submittedName>
</protein>
<accession>A0A927FTB9</accession>
<dbReference type="AlphaFoldDB" id="A0A927FTB9"/>
<gene>
    <name evidence="1" type="ORF">IC608_09120</name>
</gene>
<name>A0A927FTB9_9HYPH</name>
<dbReference type="Proteomes" id="UP000654108">
    <property type="component" value="Unassembled WGS sequence"/>
</dbReference>
<keyword evidence="2" id="KW-1185">Reference proteome</keyword>